<dbReference type="PROSITE" id="PS50893">
    <property type="entry name" value="ABC_TRANSPORTER_2"/>
    <property type="match status" value="1"/>
</dbReference>
<proteinExistence type="predicted"/>
<dbReference type="EMBL" id="CP013213">
    <property type="protein sequence ID" value="AMC92916.1"/>
    <property type="molecule type" value="Genomic_DNA"/>
</dbReference>
<evidence type="ECO:0000313" key="6">
    <source>
        <dbReference type="Proteomes" id="UP000063781"/>
    </source>
</evidence>
<gene>
    <name evidence="5" type="ORF">AOC36_02620</name>
</gene>
<dbReference type="OrthoDB" id="9804819at2"/>
<dbReference type="Pfam" id="PF00005">
    <property type="entry name" value="ABC_tran"/>
    <property type="match status" value="1"/>
</dbReference>
<evidence type="ECO:0000256" key="1">
    <source>
        <dbReference type="ARBA" id="ARBA00022448"/>
    </source>
</evidence>
<dbReference type="GO" id="GO:0005524">
    <property type="term" value="F:ATP binding"/>
    <property type="evidence" value="ECO:0007669"/>
    <property type="project" value="UniProtKB-KW"/>
</dbReference>
<evidence type="ECO:0000313" key="5">
    <source>
        <dbReference type="EMBL" id="AMC92916.1"/>
    </source>
</evidence>
<evidence type="ECO:0000256" key="3">
    <source>
        <dbReference type="ARBA" id="ARBA00022840"/>
    </source>
</evidence>
<dbReference type="Gene3D" id="3.40.50.300">
    <property type="entry name" value="P-loop containing nucleotide triphosphate hydrolases"/>
    <property type="match status" value="1"/>
</dbReference>
<dbReference type="SMART" id="SM00382">
    <property type="entry name" value="AAA"/>
    <property type="match status" value="1"/>
</dbReference>
<dbReference type="PANTHER" id="PTHR42939:SF1">
    <property type="entry name" value="ABC TRANSPORTER ATP-BINDING PROTEIN ALBC-RELATED"/>
    <property type="match status" value="1"/>
</dbReference>
<feature type="domain" description="ABC transporter" evidence="4">
    <location>
        <begin position="2"/>
        <end position="227"/>
    </location>
</feature>
<keyword evidence="1" id="KW-0813">Transport</keyword>
<dbReference type="InterPro" id="IPR027417">
    <property type="entry name" value="P-loop_NTPase"/>
</dbReference>
<accession>A0A0X8GYS7</accession>
<dbReference type="InterPro" id="IPR051782">
    <property type="entry name" value="ABC_Transporter_VariousFunc"/>
</dbReference>
<evidence type="ECO:0000256" key="2">
    <source>
        <dbReference type="ARBA" id="ARBA00022741"/>
    </source>
</evidence>
<name>A0A0X8GYS7_9FIRM</name>
<sequence>MLNVRNLSKFYRDVKAVDHINFFVNKGEVAVLVGPNGAGKSTTIQSIMGILRFDGDVTIGEYDNKTFEAKRMISYVPEIPSMFPLLTVREHIEYIARAYRTPIDNNKIDQLLKRFDLYDKQDKLGDALSKGMMQKVSICCALIVDPQVLVLDEPMVGLDPKAIKELKMVIKECRAEGKTVLVSTHMMEMVDELWDRVILMKLGKVVADITREEAGESELEDLFFEITGDKDASIDLHEVGDTHE</sequence>
<dbReference type="InterPro" id="IPR017871">
    <property type="entry name" value="ABC_transporter-like_CS"/>
</dbReference>
<organism evidence="5 6">
    <name type="scientific">Erysipelothrix larvae</name>
    <dbReference type="NCBI Taxonomy" id="1514105"/>
    <lineage>
        <taxon>Bacteria</taxon>
        <taxon>Bacillati</taxon>
        <taxon>Bacillota</taxon>
        <taxon>Erysipelotrichia</taxon>
        <taxon>Erysipelotrichales</taxon>
        <taxon>Erysipelotrichaceae</taxon>
        <taxon>Erysipelothrix</taxon>
    </lineage>
</organism>
<keyword evidence="2" id="KW-0547">Nucleotide-binding</keyword>
<dbReference type="PANTHER" id="PTHR42939">
    <property type="entry name" value="ABC TRANSPORTER ATP-BINDING PROTEIN ALBC-RELATED"/>
    <property type="match status" value="1"/>
</dbReference>
<dbReference type="AlphaFoldDB" id="A0A0X8GYS7"/>
<dbReference type="RefSeq" id="WP_067631058.1">
    <property type="nucleotide sequence ID" value="NZ_CP013213.1"/>
</dbReference>
<keyword evidence="3 5" id="KW-0067">ATP-binding</keyword>
<dbReference type="CDD" id="cd03230">
    <property type="entry name" value="ABC_DR_subfamily_A"/>
    <property type="match status" value="1"/>
</dbReference>
<dbReference type="SUPFAM" id="SSF52540">
    <property type="entry name" value="P-loop containing nucleoside triphosphate hydrolases"/>
    <property type="match status" value="1"/>
</dbReference>
<dbReference type="KEGG" id="erl:AOC36_02620"/>
<dbReference type="GO" id="GO:0016887">
    <property type="term" value="F:ATP hydrolysis activity"/>
    <property type="evidence" value="ECO:0007669"/>
    <property type="project" value="InterPro"/>
</dbReference>
<dbReference type="Proteomes" id="UP000063781">
    <property type="component" value="Chromosome"/>
</dbReference>
<evidence type="ECO:0000259" key="4">
    <source>
        <dbReference type="PROSITE" id="PS50893"/>
    </source>
</evidence>
<dbReference type="InterPro" id="IPR003593">
    <property type="entry name" value="AAA+_ATPase"/>
</dbReference>
<reference evidence="5 6" key="1">
    <citation type="submission" date="2015-10" db="EMBL/GenBank/DDBJ databases">
        <title>Erysipelothrix larvae sp. LV19 isolated from the larval gut of the rhinoceros beetle, Trypoxylus dichotomus.</title>
        <authorList>
            <person name="Lim S."/>
            <person name="Kim B.-C."/>
        </authorList>
    </citation>
    <scope>NUCLEOTIDE SEQUENCE [LARGE SCALE GENOMIC DNA]</scope>
    <source>
        <strain evidence="5 6">LV19</strain>
    </source>
</reference>
<dbReference type="PROSITE" id="PS00211">
    <property type="entry name" value="ABC_TRANSPORTER_1"/>
    <property type="match status" value="1"/>
</dbReference>
<dbReference type="InterPro" id="IPR003439">
    <property type="entry name" value="ABC_transporter-like_ATP-bd"/>
</dbReference>
<keyword evidence="6" id="KW-1185">Reference proteome</keyword>
<protein>
    <submittedName>
        <fullName evidence="5">ABC transporter ATP-binding protein</fullName>
    </submittedName>
</protein>
<dbReference type="STRING" id="1514105.AOC36_02620"/>